<dbReference type="AlphaFoldDB" id="A0A1I6TAJ9"/>
<gene>
    <name evidence="4" type="ORF">SAMN05192570_3064</name>
</gene>
<sequence>MSELCILHVDDDQNIRALTALAFELSGDARVHSAVSGADALRLLADGLQPDLLLLDVMMPDMDGPALLAEIRGMSKSMPAIFMTAQTQDHEIARLLGRGAIGVVIKPFDPLTLGDQVRGMLRGSA</sequence>
<accession>A0A1I6TAJ9</accession>
<proteinExistence type="predicted"/>
<evidence type="ECO:0000256" key="2">
    <source>
        <dbReference type="PROSITE-ProRule" id="PRU00169"/>
    </source>
</evidence>
<dbReference type="RefSeq" id="WP_092312841.1">
    <property type="nucleotide sequence ID" value="NZ_FOZV01000009.1"/>
</dbReference>
<dbReference type="InterPro" id="IPR050595">
    <property type="entry name" value="Bact_response_regulator"/>
</dbReference>
<organism evidence="4 5">
    <name type="scientific">Brevundimonas viscosa</name>
    <dbReference type="NCBI Taxonomy" id="871741"/>
    <lineage>
        <taxon>Bacteria</taxon>
        <taxon>Pseudomonadati</taxon>
        <taxon>Pseudomonadota</taxon>
        <taxon>Alphaproteobacteria</taxon>
        <taxon>Caulobacterales</taxon>
        <taxon>Caulobacteraceae</taxon>
        <taxon>Brevundimonas</taxon>
    </lineage>
</organism>
<dbReference type="STRING" id="871741.SAMN05192570_3064"/>
<protein>
    <submittedName>
        <fullName evidence="4">Response regulator receiver domain-containing protein</fullName>
    </submittedName>
</protein>
<dbReference type="GO" id="GO:0000160">
    <property type="term" value="P:phosphorelay signal transduction system"/>
    <property type="evidence" value="ECO:0007669"/>
    <property type="project" value="InterPro"/>
</dbReference>
<evidence type="ECO:0000256" key="1">
    <source>
        <dbReference type="ARBA" id="ARBA00022553"/>
    </source>
</evidence>
<dbReference type="InterPro" id="IPR001789">
    <property type="entry name" value="Sig_transdc_resp-reg_receiver"/>
</dbReference>
<evidence type="ECO:0000313" key="5">
    <source>
        <dbReference type="Proteomes" id="UP000198788"/>
    </source>
</evidence>
<keyword evidence="1 2" id="KW-0597">Phosphoprotein</keyword>
<dbReference type="InterPro" id="IPR011006">
    <property type="entry name" value="CheY-like_superfamily"/>
</dbReference>
<dbReference type="Proteomes" id="UP000198788">
    <property type="component" value="Unassembled WGS sequence"/>
</dbReference>
<dbReference type="SUPFAM" id="SSF52172">
    <property type="entry name" value="CheY-like"/>
    <property type="match status" value="1"/>
</dbReference>
<feature type="domain" description="Response regulatory" evidence="3">
    <location>
        <begin position="5"/>
        <end position="121"/>
    </location>
</feature>
<evidence type="ECO:0000259" key="3">
    <source>
        <dbReference type="PROSITE" id="PS50110"/>
    </source>
</evidence>
<feature type="modified residue" description="4-aspartylphosphate" evidence="2">
    <location>
        <position position="56"/>
    </location>
</feature>
<reference evidence="5" key="1">
    <citation type="submission" date="2016-10" db="EMBL/GenBank/DDBJ databases">
        <authorList>
            <person name="Varghese N."/>
            <person name="Submissions S."/>
        </authorList>
    </citation>
    <scope>NUCLEOTIDE SEQUENCE [LARGE SCALE GENOMIC DNA]</scope>
    <source>
        <strain evidence="5">CGMCC 1.10683</strain>
    </source>
</reference>
<dbReference type="EMBL" id="FOZV01000009">
    <property type="protein sequence ID" value="SFS86143.1"/>
    <property type="molecule type" value="Genomic_DNA"/>
</dbReference>
<dbReference type="PROSITE" id="PS50110">
    <property type="entry name" value="RESPONSE_REGULATORY"/>
    <property type="match status" value="1"/>
</dbReference>
<keyword evidence="5" id="KW-1185">Reference proteome</keyword>
<dbReference type="SMART" id="SM00448">
    <property type="entry name" value="REC"/>
    <property type="match status" value="1"/>
</dbReference>
<dbReference type="PANTHER" id="PTHR44591:SF3">
    <property type="entry name" value="RESPONSE REGULATORY DOMAIN-CONTAINING PROTEIN"/>
    <property type="match status" value="1"/>
</dbReference>
<dbReference type="Gene3D" id="3.40.50.2300">
    <property type="match status" value="1"/>
</dbReference>
<name>A0A1I6TAJ9_9CAUL</name>
<dbReference type="OrthoDB" id="9786548at2"/>
<evidence type="ECO:0000313" key="4">
    <source>
        <dbReference type="EMBL" id="SFS86143.1"/>
    </source>
</evidence>
<dbReference type="PANTHER" id="PTHR44591">
    <property type="entry name" value="STRESS RESPONSE REGULATOR PROTEIN 1"/>
    <property type="match status" value="1"/>
</dbReference>
<dbReference type="Pfam" id="PF00072">
    <property type="entry name" value="Response_reg"/>
    <property type="match status" value="1"/>
</dbReference>